<feature type="domain" description="MobA/VirD2-like nuclease" evidence="2">
    <location>
        <begin position="17"/>
        <end position="147"/>
    </location>
</feature>
<reference evidence="4" key="1">
    <citation type="submission" date="2009-08" db="EMBL/GenBank/DDBJ databases">
        <title>The complete genome of Chitinophaga pinensis DSM 2588.</title>
        <authorList>
            <consortium name="US DOE Joint Genome Institute (JGI-PGF)"/>
            <person name="Lucas S."/>
            <person name="Copeland A."/>
            <person name="Lapidus A."/>
            <person name="Glavina del Rio T."/>
            <person name="Dalin E."/>
            <person name="Tice H."/>
            <person name="Bruce D."/>
            <person name="Goodwin L."/>
            <person name="Pitluck S."/>
            <person name="Kyrpides N."/>
            <person name="Mavromatis K."/>
            <person name="Ivanova N."/>
            <person name="Mikhailova N."/>
            <person name="Sims D."/>
            <person name="Meinche L."/>
            <person name="Brettin T."/>
            <person name="Detter J.C."/>
            <person name="Han C."/>
            <person name="Larimer F."/>
            <person name="Land M."/>
            <person name="Hauser L."/>
            <person name="Markowitz V."/>
            <person name="Cheng J.-F."/>
            <person name="Hugenholtz P."/>
            <person name="Woyke T."/>
            <person name="Wu D."/>
            <person name="Spring S."/>
            <person name="Klenk H.-P."/>
            <person name="Eisen J.A."/>
        </authorList>
    </citation>
    <scope>NUCLEOTIDE SEQUENCE [LARGE SCALE GENOMIC DNA]</scope>
    <source>
        <strain evidence="4">ATCC 43595 / DSM 2588 / LMG 13176 / NBRC 15968 / NCIMB 11800 / UQM 2034</strain>
    </source>
</reference>
<name>A0A979GA42_CHIPD</name>
<dbReference type="OrthoDB" id="1826980at2"/>
<organism evidence="3 4">
    <name type="scientific">Chitinophaga pinensis (strain ATCC 43595 / DSM 2588 / LMG 13176 / NBRC 15968 / NCIMB 11800 / UQM 2034)</name>
    <dbReference type="NCBI Taxonomy" id="485918"/>
    <lineage>
        <taxon>Bacteria</taxon>
        <taxon>Pseudomonadati</taxon>
        <taxon>Bacteroidota</taxon>
        <taxon>Chitinophagia</taxon>
        <taxon>Chitinophagales</taxon>
        <taxon>Chitinophagaceae</taxon>
        <taxon>Chitinophaga</taxon>
    </lineage>
</organism>
<dbReference type="EMBL" id="CP001699">
    <property type="protein sequence ID" value="ACU63729.1"/>
    <property type="molecule type" value="Genomic_DNA"/>
</dbReference>
<dbReference type="InterPro" id="IPR005094">
    <property type="entry name" value="Endonuclease_MobA/VirD2"/>
</dbReference>
<evidence type="ECO:0000259" key="2">
    <source>
        <dbReference type="Pfam" id="PF03432"/>
    </source>
</evidence>
<accession>A0A979GA42</accession>
<dbReference type="RefSeq" id="WP_012793894.1">
    <property type="nucleotide sequence ID" value="NC_013132.1"/>
</dbReference>
<gene>
    <name evidence="3" type="ordered locus">Cpin_6324</name>
</gene>
<evidence type="ECO:0000313" key="4">
    <source>
        <dbReference type="Proteomes" id="UP000002215"/>
    </source>
</evidence>
<dbReference type="Proteomes" id="UP000002215">
    <property type="component" value="Chromosome"/>
</dbReference>
<feature type="region of interest" description="Disordered" evidence="1">
    <location>
        <begin position="241"/>
        <end position="278"/>
    </location>
</feature>
<dbReference type="AlphaFoldDB" id="A0A979GA42"/>
<protein>
    <recommendedName>
        <fullName evidence="2">MobA/VirD2-like nuclease domain-containing protein</fullName>
    </recommendedName>
</protein>
<dbReference type="KEGG" id="cpi:Cpin_6324"/>
<reference evidence="3 4" key="2">
    <citation type="journal article" date="2010" name="Stand. Genomic Sci.">
        <title>Complete genome sequence of Chitinophaga pinensis type strain (UQM 2034).</title>
        <authorList>
            <person name="Glavina Del Rio T."/>
            <person name="Abt B."/>
            <person name="Spring S."/>
            <person name="Lapidus A."/>
            <person name="Nolan M."/>
            <person name="Tice H."/>
            <person name="Copeland A."/>
            <person name="Cheng J.F."/>
            <person name="Chen F."/>
            <person name="Bruce D."/>
            <person name="Goodwin L."/>
            <person name="Pitluck S."/>
            <person name="Ivanova N."/>
            <person name="Mavromatis K."/>
            <person name="Mikhailova N."/>
            <person name="Pati A."/>
            <person name="Chen A."/>
            <person name="Palaniappan K."/>
            <person name="Land M."/>
            <person name="Hauser L."/>
            <person name="Chang Y.J."/>
            <person name="Jeffries C.D."/>
            <person name="Chain P."/>
            <person name="Saunders E."/>
            <person name="Detter J.C."/>
            <person name="Brettin T."/>
            <person name="Rohde M."/>
            <person name="Goker M."/>
            <person name="Bristow J."/>
            <person name="Eisen J.A."/>
            <person name="Markowitz V."/>
            <person name="Hugenholtz P."/>
            <person name="Kyrpides N.C."/>
            <person name="Klenk H.P."/>
            <person name="Lucas S."/>
        </authorList>
    </citation>
    <scope>NUCLEOTIDE SEQUENCE [LARGE SCALE GENOMIC DNA]</scope>
    <source>
        <strain evidence="4">ATCC 43595 / DSM 2588 / LMG 13176 / NBRC 15968 / NCIMB 11800 / UQM 2034</strain>
    </source>
</reference>
<evidence type="ECO:0000313" key="3">
    <source>
        <dbReference type="EMBL" id="ACU63729.1"/>
    </source>
</evidence>
<sequence>MIVKGRIRGNGGQLASYLLRKGENDTVRLFDIRGTSHLYDLRKSLLEMSFTSELTRTDKGLYHVQINPRPGEDKKMTADDWLRAAEIMEEETGFKGQKRIMVMHEKKGRIHMHVAWERYSHGTGKMISNKYSRYAQDRARKRMENEFSQNRTPDKNIERPELNKLLAELWALHPSGKAFIKAVGQYGYTVCRSEGRRPMVIINKAGRSFDLVRETKVKTKDMRERLKGLQLPHDKQVIASIRERQQNDTKETPREKRIRELKEQMEQHEKAKDKQQGR</sequence>
<proteinExistence type="predicted"/>
<dbReference type="Pfam" id="PF03432">
    <property type="entry name" value="Relaxase"/>
    <property type="match status" value="1"/>
</dbReference>
<evidence type="ECO:0000256" key="1">
    <source>
        <dbReference type="SAM" id="MobiDB-lite"/>
    </source>
</evidence>